<name>A0A8D0GAG2_SPHPU</name>
<dbReference type="OMA" id="LTWGRNQ"/>
<dbReference type="Ensembl" id="ENSSPUT00000002585.1">
    <property type="protein sequence ID" value="ENSSPUP00000002440.1"/>
    <property type="gene ID" value="ENSSPUG00000001823.1"/>
</dbReference>
<evidence type="ECO:0000259" key="4">
    <source>
        <dbReference type="Pfam" id="PF25390"/>
    </source>
</evidence>
<dbReference type="SUPFAM" id="SSF50985">
    <property type="entry name" value="RCC1/BLIP-II"/>
    <property type="match status" value="1"/>
</dbReference>
<dbReference type="PRINTS" id="PR00633">
    <property type="entry name" value="RCCNDNSATION"/>
</dbReference>
<dbReference type="InterPro" id="IPR000408">
    <property type="entry name" value="Reg_chr_condens"/>
</dbReference>
<dbReference type="AlphaFoldDB" id="A0A8D0GAG2"/>
<feature type="repeat" description="RCC1" evidence="2">
    <location>
        <begin position="161"/>
        <end position="219"/>
    </location>
</feature>
<evidence type="ECO:0000313" key="5">
    <source>
        <dbReference type="Ensembl" id="ENSSPUP00000002440.1"/>
    </source>
</evidence>
<dbReference type="InterPro" id="IPR051625">
    <property type="entry name" value="Signaling_Regulatory_Domain"/>
</dbReference>
<organism evidence="5 6">
    <name type="scientific">Sphenodon punctatus</name>
    <name type="common">Tuatara</name>
    <name type="synonym">Hatteria punctata</name>
    <dbReference type="NCBI Taxonomy" id="8508"/>
    <lineage>
        <taxon>Eukaryota</taxon>
        <taxon>Metazoa</taxon>
        <taxon>Chordata</taxon>
        <taxon>Craniata</taxon>
        <taxon>Vertebrata</taxon>
        <taxon>Euteleostomi</taxon>
        <taxon>Lepidosauria</taxon>
        <taxon>Sphenodontia</taxon>
        <taxon>Sphenodontidae</taxon>
        <taxon>Sphenodon</taxon>
    </lineage>
</organism>
<dbReference type="PANTHER" id="PTHR22872:SF2">
    <property type="entry name" value="INHIBITOR OF BRUTON TYROSINE KINASE"/>
    <property type="match status" value="1"/>
</dbReference>
<dbReference type="GO" id="GO:0005654">
    <property type="term" value="C:nucleoplasm"/>
    <property type="evidence" value="ECO:0007669"/>
    <property type="project" value="Ensembl"/>
</dbReference>
<reference evidence="5" key="2">
    <citation type="submission" date="2025-09" db="UniProtKB">
        <authorList>
            <consortium name="Ensembl"/>
        </authorList>
    </citation>
    <scope>IDENTIFICATION</scope>
</reference>
<keyword evidence="1" id="KW-0677">Repeat</keyword>
<dbReference type="Pfam" id="PF25390">
    <property type="entry name" value="WD40_RLD"/>
    <property type="match status" value="1"/>
</dbReference>
<sequence length="362" mass="39347">PFPIPPSAPASPAPTSSRTLQPSLEAVPGTPTCAFPLTSPQLRGGGERKRVMAEYAGELFVCGQNREGQLGLNHNEDVLYFTPCTSLSSMPVTRVACGWDFTIILTGNGQVLSCGSNSFGQLGIPQASGGCTVPQKIEFFKEKVVNVAAGLRHALAATESGLVFQWGTGMMSRAKRACQGKTIPSFLMAKEPSGVTGLENIKVKKVTANSYHSVSLTDNGELHVWGCNKHGQLLNKEIFLSEPQKIEANFFFGEKIEKVWSGWTHMVAQTETSKVFTWGRADYGQLGRNVMVQGGQSQEVQRSSEQSLKQLPNIPTSVPCLTGASEVRKHARLSFWLWHRDGTCGPGPFSVCFDTVDHEMLR</sequence>
<dbReference type="GO" id="GO:0050709">
    <property type="term" value="P:negative regulation of protein secretion"/>
    <property type="evidence" value="ECO:0007669"/>
    <property type="project" value="Ensembl"/>
</dbReference>
<feature type="repeat" description="RCC1" evidence="2">
    <location>
        <begin position="220"/>
        <end position="272"/>
    </location>
</feature>
<dbReference type="InterPro" id="IPR009091">
    <property type="entry name" value="RCC1/BLIP-II"/>
</dbReference>
<dbReference type="GeneTree" id="ENSGT00940000160684"/>
<keyword evidence="6" id="KW-1185">Reference proteome</keyword>
<dbReference type="GO" id="GO:0005829">
    <property type="term" value="C:cytosol"/>
    <property type="evidence" value="ECO:0007669"/>
    <property type="project" value="Ensembl"/>
</dbReference>
<feature type="region of interest" description="Disordered" evidence="3">
    <location>
        <begin position="1"/>
        <end position="21"/>
    </location>
</feature>
<feature type="compositionally biased region" description="Pro residues" evidence="3">
    <location>
        <begin position="1"/>
        <end position="12"/>
    </location>
</feature>
<dbReference type="Proteomes" id="UP000694392">
    <property type="component" value="Unplaced"/>
</dbReference>
<dbReference type="PANTHER" id="PTHR22872">
    <property type="entry name" value="BTK-BINDING PROTEIN-RELATED"/>
    <property type="match status" value="1"/>
</dbReference>
<feature type="domain" description="RCC1-like" evidence="4">
    <location>
        <begin position="46"/>
        <end position="326"/>
    </location>
</feature>
<evidence type="ECO:0000256" key="3">
    <source>
        <dbReference type="SAM" id="MobiDB-lite"/>
    </source>
</evidence>
<evidence type="ECO:0000256" key="1">
    <source>
        <dbReference type="ARBA" id="ARBA00022737"/>
    </source>
</evidence>
<proteinExistence type="predicted"/>
<dbReference type="InterPro" id="IPR058923">
    <property type="entry name" value="RCC1-like_dom"/>
</dbReference>
<dbReference type="Gene3D" id="2.130.10.30">
    <property type="entry name" value="Regulator of chromosome condensation 1/beta-lactamase-inhibitor protein II"/>
    <property type="match status" value="2"/>
</dbReference>
<protein>
    <submittedName>
        <fullName evidence="5">Secretion regulating guanine nucleotide exchange factor</fullName>
    </submittedName>
</protein>
<accession>A0A8D0GAG2</accession>
<dbReference type="PROSITE" id="PS50012">
    <property type="entry name" value="RCC1_3"/>
    <property type="match status" value="4"/>
</dbReference>
<gene>
    <name evidence="5" type="primary">SERGEF</name>
</gene>
<evidence type="ECO:0000256" key="2">
    <source>
        <dbReference type="PROSITE-ProRule" id="PRU00235"/>
    </source>
</evidence>
<feature type="repeat" description="RCC1" evidence="2">
    <location>
        <begin position="57"/>
        <end position="108"/>
    </location>
</feature>
<feature type="repeat" description="RCC1" evidence="2">
    <location>
        <begin position="109"/>
        <end position="160"/>
    </location>
</feature>
<evidence type="ECO:0000313" key="6">
    <source>
        <dbReference type="Proteomes" id="UP000694392"/>
    </source>
</evidence>
<reference evidence="5" key="1">
    <citation type="submission" date="2025-08" db="UniProtKB">
        <authorList>
            <consortium name="Ensembl"/>
        </authorList>
    </citation>
    <scope>IDENTIFICATION</scope>
</reference>